<evidence type="ECO:0000259" key="7">
    <source>
        <dbReference type="Pfam" id="PF03689"/>
    </source>
</evidence>
<feature type="region of interest" description="Disordered" evidence="4">
    <location>
        <begin position="1"/>
        <end position="46"/>
    </location>
</feature>
<dbReference type="Pfam" id="PF03391">
    <property type="entry name" value="Nepo_coat"/>
    <property type="match status" value="1"/>
</dbReference>
<feature type="compositionally biased region" description="Low complexity" evidence="4">
    <location>
        <begin position="36"/>
        <end position="46"/>
    </location>
</feature>
<name>A0AAT9JAY6_9SECO</name>
<dbReference type="Pfam" id="PF03689">
    <property type="entry name" value="Nepo_coat_N"/>
    <property type="match status" value="1"/>
</dbReference>
<keyword evidence="3" id="KW-0946">Virion</keyword>
<protein>
    <submittedName>
        <fullName evidence="8">Polyprotein</fullName>
    </submittedName>
</protein>
<comment type="subcellular location">
    <subcellularLocation>
        <location evidence="1">Virion</location>
    </subcellularLocation>
</comment>
<dbReference type="InterPro" id="IPR005054">
    <property type="entry name" value="Nepo_coat"/>
</dbReference>
<evidence type="ECO:0000256" key="1">
    <source>
        <dbReference type="ARBA" id="ARBA00004328"/>
    </source>
</evidence>
<dbReference type="EMBL" id="BK065079">
    <property type="protein sequence ID" value="DBA54748.1"/>
    <property type="molecule type" value="Genomic_RNA"/>
</dbReference>
<sequence>MVACNQQPSPRSHPRAPSGALGGQLGRGAESPSGIAADDATGVTTGDTTPAAAPVGCCHSCPLRQSWTKTGLKRAVQAGELAYKGRSHCCGALVNVSVVAHPVVQAHKVPKGRPTRQDRVTLPYKKQTCAVVVQAGPLELVYAPLVQATCKVAKSAPASAPQAQAVPELPLWLAPKWMVPEPPRALAPRAPLTQRQEFALLKRRLVLKGKAINRSQRRERIDRAYQQRCAQAAYRAAYDAAVQHVRQVASRMGQREVIRDLMREPELTKAQEAFVASACQKAREDQARREAWLASVKRRERKECPHVRPREEVQVLRVVPECTTPWAHLGLHITFLRGEKVIDGTLGAKSHRCEEVLFLTKRIPKRNPLRSATRIAPSSARVIADTVVEKTTTPETREIVSPDELPDPQLLPRVEEEKQPTTLAAEEKCAQSETFVSEVDEEPIIGKLLDDFDNDTAYLEVEACREATRLSYGKGVRWYVLKDVEDVVAAHRFFLQIERELAELEDAYSTGRASEEDLWKYGCIFVEEAERQYKYLARICRTFGLSFEDVYGVCWTSTSDRYLHYRLGGDPSVSEWETDSEPEEEELSSYSEDEDAPEEVDNTQLSDETIVEDTPEEVDNTCTSDEASAEDAPGEEDKDTPVDSEDEEEFSDADLPWIPPPPPMPDWYLRDVQQKYCQIQNVAQGNFISRPIKRTRNKIPSDISAAAMYYAHCLRLQNERYADASLASDRFQVAWCRKEKYVKKAAAKCFPSQLFLRVWRVKGVVKYDEDDFVVEWQKIWNAMSCLHLSEVASSVHEQRANGGEIEKPFLSTSESGPECSEHNICPAEPSSKPCFFCTRKQAAVIVPGWKEVFDPHPSGGYVEADRHYLYSTVEHVPCHISKVPNIDKLLDITGVEFLWLAKKPSIEQHMHLHYFAPIVAKVEERYYRVGRSKPTQIPIVMRQTTVGNFISVNSGDEIEEYTCHGGPSEIQERMEDLDQEVPSIDSLVQTLKKRRTAVKGSGENRVADKATLTERAVFRSPGVLKKVLGSKHSKVAANATTDNVAVEMQPQGKPTFTPLPRMGEEQLRRLLEEGMGSTSSVALDLGIQSHIPQGLPIVAFMNLMDTRIDDPKYASLCGSFIDLGKNRAKTLCLPLANFPISKLAEDADDVLNGLVLATYFQDPTQFRQGRKAFQYGAVEFQEYNPSAHSDYTRVRDSWDSVVNHIEGPRDRIVAGFSCLGGVSQDADQSLPRFEKFDLKCPPSNKPVVSTYGNIGQLGRLASGRRFTVPSIDWGTAGGRRGKDSSIVESDGASSSRREGPRGFGAEGRELSCDAPTLATTDAPVKIYTDIPVYHRPPVVAGDFLHPSAEQQCNAGNVTPVAYVYSGKAPKDAKEGTLLTRLQLRKCISEMKLGPYHEWLQKGLCSMDVKLKLTTASNPFVGLTLAISLDTYGRVDEDLSVVPSVVANALPTWVVPLSASNETVIDLSLRTLLAHGGNYGKDNFSDPVILIHVVATNSLPAAADWIYLVELLTENIEPSALALAPLVELPYSYGGRIPLEIWRGPREVLLNADVDYHSFPLNFGATRYFKTKYRCLSFPEALASFIHGYGGYLCGRIVHIGTSMVSCALHVVVDWSDMTTTLSDLLRLPGQRLPSGQGNFRIPMYSPFGRTSAHDPTAHLKVINIGGPLSASTLKVSYQYMIYFECIEEDVTIPRLIGGCDEFVWARFKDFKDSGEWTLTVPTRLSTSKTDSCEVTMFNSPLAKLVSTCGFMQGRMTFTVRWTSSMSDQFHGGVSLTHLLGTVENPFGNALIFNTIARQMMIGDSISMDVDVGNFSGYSASGGTPHIREPVLHFAASDGGRLLEVYVNVQLHAGFRFYGRSVALPDGVKTITVPAGNSGGGSATTAAVAGNTSSQLGYNKAHSDKPVG</sequence>
<evidence type="ECO:0000256" key="3">
    <source>
        <dbReference type="ARBA" id="ARBA00022844"/>
    </source>
</evidence>
<evidence type="ECO:0000256" key="2">
    <source>
        <dbReference type="ARBA" id="ARBA00022561"/>
    </source>
</evidence>
<reference evidence="8" key="2">
    <citation type="journal article" date="2024" name="Arch. Virol.">
        <title>Probing of plant transcriptomes reveals the hidden genetic diversity of the family Secoviridae.</title>
        <authorList>
            <person name="Sidharthan V.K."/>
            <person name="Reddy V."/>
            <person name="Kiran G."/>
            <person name="Rajeswari V."/>
            <person name="Baranwal V.K."/>
            <person name="Kumar M.K."/>
            <person name="Kumar K.S."/>
        </authorList>
    </citation>
    <scope>NUCLEOTIDE SEQUENCE</scope>
    <source>
        <strain evidence="8">Hyp pun</strain>
    </source>
</reference>
<dbReference type="SUPFAM" id="SSF88633">
    <property type="entry name" value="Positive stranded ssRNA viruses"/>
    <property type="match status" value="3"/>
</dbReference>
<dbReference type="Gene3D" id="2.60.120.20">
    <property type="match status" value="2"/>
</dbReference>
<evidence type="ECO:0000256" key="4">
    <source>
        <dbReference type="SAM" id="MobiDB-lite"/>
    </source>
</evidence>
<feature type="domain" description="Nepovirus coat protein N-terminal" evidence="7">
    <location>
        <begin position="1361"/>
        <end position="1442"/>
    </location>
</feature>
<dbReference type="InterPro" id="IPR029053">
    <property type="entry name" value="Viral_coat"/>
</dbReference>
<dbReference type="GO" id="GO:0005198">
    <property type="term" value="F:structural molecule activity"/>
    <property type="evidence" value="ECO:0007669"/>
    <property type="project" value="InterPro"/>
</dbReference>
<dbReference type="InterPro" id="IPR005306">
    <property type="entry name" value="Nepo_coat_N"/>
</dbReference>
<feature type="compositionally biased region" description="Basic and acidic residues" evidence="4">
    <location>
        <begin position="1295"/>
        <end position="1309"/>
    </location>
</feature>
<keyword evidence="2" id="KW-0167">Capsid protein</keyword>
<feature type="region of interest" description="Disordered" evidence="4">
    <location>
        <begin position="1271"/>
        <end position="1309"/>
    </location>
</feature>
<accession>A0AAT9JAY6</accession>
<feature type="compositionally biased region" description="Acidic residues" evidence="4">
    <location>
        <begin position="627"/>
        <end position="652"/>
    </location>
</feature>
<feature type="compositionally biased region" description="Acidic residues" evidence="4">
    <location>
        <begin position="609"/>
        <end position="619"/>
    </location>
</feature>
<feature type="domain" description="Nepovirus coat protein" evidence="5">
    <location>
        <begin position="1534"/>
        <end position="1689"/>
    </location>
</feature>
<dbReference type="InterPro" id="IPR005305">
    <property type="entry name" value="Nepo_coat_C"/>
</dbReference>
<organism evidence="8">
    <name type="scientific">Downy ground fern nepovirus</name>
    <dbReference type="NCBI Taxonomy" id="3115766"/>
    <lineage>
        <taxon>Viruses</taxon>
        <taxon>Riboviria</taxon>
        <taxon>Orthornavirae</taxon>
        <taxon>Pisuviricota</taxon>
        <taxon>Pisoniviricetes</taxon>
        <taxon>Picornavirales</taxon>
        <taxon>Secoviridae</taxon>
        <taxon>Comovirinae</taxon>
        <taxon>Nepovirus</taxon>
    </lineage>
</organism>
<evidence type="ECO:0000259" key="5">
    <source>
        <dbReference type="Pfam" id="PF03391"/>
    </source>
</evidence>
<evidence type="ECO:0000259" key="6">
    <source>
        <dbReference type="Pfam" id="PF03688"/>
    </source>
</evidence>
<evidence type="ECO:0000313" key="8">
    <source>
        <dbReference type="EMBL" id="DBA54748.1"/>
    </source>
</evidence>
<dbReference type="Pfam" id="PF03688">
    <property type="entry name" value="Nepo_coat_C"/>
    <property type="match status" value="1"/>
</dbReference>
<proteinExistence type="predicted"/>
<feature type="region of interest" description="Disordered" evidence="4">
    <location>
        <begin position="571"/>
        <end position="660"/>
    </location>
</feature>
<dbReference type="GO" id="GO:0019028">
    <property type="term" value="C:viral capsid"/>
    <property type="evidence" value="ECO:0007669"/>
    <property type="project" value="UniProtKB-KW"/>
</dbReference>
<feature type="domain" description="Nepovirus coat protein C-terminal" evidence="6">
    <location>
        <begin position="1700"/>
        <end position="1860"/>
    </location>
</feature>
<reference evidence="8" key="1">
    <citation type="submission" date="2023-11" db="EMBL/GenBank/DDBJ databases">
        <authorList>
            <person name="Sidharthan V.K."/>
            <person name="Reddy V."/>
            <person name="Kiran G."/>
            <person name="Rajeswari V."/>
            <person name="Baranwal V.K."/>
        </authorList>
    </citation>
    <scope>NUCLEOTIDE SEQUENCE</scope>
    <source>
        <strain evidence="8">Hyp pun</strain>
    </source>
</reference>
<feature type="compositionally biased region" description="Polar residues" evidence="4">
    <location>
        <begin position="1"/>
        <end position="10"/>
    </location>
</feature>
<feature type="compositionally biased region" description="Acidic residues" evidence="4">
    <location>
        <begin position="576"/>
        <end position="601"/>
    </location>
</feature>